<comment type="caution">
    <text evidence="2">The sequence shown here is derived from an EMBL/GenBank/DDBJ whole genome shotgun (WGS) entry which is preliminary data.</text>
</comment>
<proteinExistence type="predicted"/>
<dbReference type="EMBL" id="LLXL01010360">
    <property type="protein sequence ID" value="PKK40760.1"/>
    <property type="molecule type" value="Genomic_DNA"/>
</dbReference>
<feature type="non-terminal residue" evidence="2">
    <location>
        <position position="62"/>
    </location>
</feature>
<evidence type="ECO:0000313" key="3">
    <source>
        <dbReference type="Proteomes" id="UP000233469"/>
    </source>
</evidence>
<evidence type="ECO:0000313" key="2">
    <source>
        <dbReference type="EMBL" id="PKK40760.1"/>
    </source>
</evidence>
<accession>A0A2N1KUD4</accession>
<keyword evidence="1" id="KW-0812">Transmembrane</keyword>
<organism evidence="2 3">
    <name type="scientific">Rhizophagus irregularis</name>
    <dbReference type="NCBI Taxonomy" id="588596"/>
    <lineage>
        <taxon>Eukaryota</taxon>
        <taxon>Fungi</taxon>
        <taxon>Fungi incertae sedis</taxon>
        <taxon>Mucoromycota</taxon>
        <taxon>Glomeromycotina</taxon>
        <taxon>Glomeromycetes</taxon>
        <taxon>Glomerales</taxon>
        <taxon>Glomeraceae</taxon>
        <taxon>Rhizophagus</taxon>
    </lineage>
</organism>
<dbReference type="Proteomes" id="UP000233469">
    <property type="component" value="Unassembled WGS sequence"/>
</dbReference>
<feature type="transmembrane region" description="Helical" evidence="1">
    <location>
        <begin position="34"/>
        <end position="54"/>
    </location>
</feature>
<dbReference type="AlphaFoldDB" id="A0A2N1KUD4"/>
<name>A0A2N1KUD4_9GLOM</name>
<keyword evidence="1" id="KW-1133">Transmembrane helix</keyword>
<reference evidence="2 3" key="2">
    <citation type="submission" date="2017-10" db="EMBL/GenBank/DDBJ databases">
        <title>Extensive intraspecific genome diversity in a model arbuscular mycorrhizal fungus.</title>
        <authorList>
            <person name="Chen E.C.H."/>
            <person name="Morin E."/>
            <person name="Baudet D."/>
            <person name="Noel J."/>
            <person name="Ndikumana S."/>
            <person name="Charron P."/>
            <person name="St-Onge C."/>
            <person name="Giorgi J."/>
            <person name="Grigoriev I.V."/>
            <person name="Roux C."/>
            <person name="Martin F.M."/>
            <person name="Corradi N."/>
        </authorList>
    </citation>
    <scope>NUCLEOTIDE SEQUENCE [LARGE SCALE GENOMIC DNA]</scope>
    <source>
        <strain evidence="2 3">C2</strain>
    </source>
</reference>
<protein>
    <submittedName>
        <fullName evidence="2">Uncharacterized protein</fullName>
    </submittedName>
</protein>
<reference evidence="2 3" key="1">
    <citation type="submission" date="2016-04" db="EMBL/GenBank/DDBJ databases">
        <title>Genome analyses suggest a sexual origin of heterokaryosis in a supposedly ancient asexual fungus.</title>
        <authorList>
            <person name="Ropars J."/>
            <person name="Sedzielewska K."/>
            <person name="Noel J."/>
            <person name="Charron P."/>
            <person name="Farinelli L."/>
            <person name="Marton T."/>
            <person name="Kruger M."/>
            <person name="Pelin A."/>
            <person name="Brachmann A."/>
            <person name="Corradi N."/>
        </authorList>
    </citation>
    <scope>NUCLEOTIDE SEQUENCE [LARGE SCALE GENOMIC DNA]</scope>
    <source>
        <strain evidence="2 3">C2</strain>
    </source>
</reference>
<keyword evidence="1" id="KW-0472">Membrane</keyword>
<evidence type="ECO:0000256" key="1">
    <source>
        <dbReference type="SAM" id="Phobius"/>
    </source>
</evidence>
<gene>
    <name evidence="2" type="ORF">RhiirC2_805362</name>
</gene>
<sequence length="62" mass="6846">MSLFDFSLSNWFLVKNNINSLSEHETCSLKISSVLVVALLFVSAVVCILVDPWVTALSELDS</sequence>